<dbReference type="EMBL" id="CAADJA010000002">
    <property type="protein sequence ID" value="VFS51277.1"/>
    <property type="molecule type" value="Genomic_DNA"/>
</dbReference>
<reference evidence="2 4" key="3">
    <citation type="submission" date="2019-03" db="EMBL/GenBank/DDBJ databases">
        <authorList>
            <consortium name="Pathogen Informatics"/>
        </authorList>
    </citation>
    <scope>NUCLEOTIDE SEQUENCE [LARGE SCALE GENOMIC DNA]</scope>
    <source>
        <strain evidence="2 4">NCTC12282</strain>
    </source>
</reference>
<accession>A0A2C6C3Y4</accession>
<evidence type="ECO:0000313" key="1">
    <source>
        <dbReference type="EMBL" id="PHI31060.1"/>
    </source>
</evidence>
<sequence length="72" mass="7612">MHNVTVLEAITRIESIQHGIGALGEILQVIELDSISDEAVGNIGSMFVVLSQITLEALGKVDGGVSHDQARD</sequence>
<reference evidence="3" key="2">
    <citation type="submission" date="2017-09" db="EMBL/GenBank/DDBJ databases">
        <title>FDA dAtabase for Regulatory Grade micrObial Sequences (FDA-ARGOS): Supporting development and validation of Infectious Disease Dx tests.</title>
        <authorList>
            <person name="Minogue T."/>
            <person name="Wolcott M."/>
            <person name="Wasieloski L."/>
            <person name="Aguilar W."/>
            <person name="Moore D."/>
            <person name="Tallon L."/>
            <person name="Sadzewicz L."/>
            <person name="Ott S."/>
            <person name="Zhao X."/>
            <person name="Nagaraj S."/>
            <person name="Vavikolanu K."/>
            <person name="Aluvathingal J."/>
            <person name="Nadendla S."/>
            <person name="Sichtig H."/>
        </authorList>
    </citation>
    <scope>NUCLEOTIDE SEQUENCE [LARGE SCALE GENOMIC DNA]</scope>
    <source>
        <strain evidence="3">FDAARGOS_387</strain>
    </source>
</reference>
<gene>
    <name evidence="1" type="ORF">CRN84_17840</name>
    <name evidence="2" type="ORF">NCTC12282_04935</name>
</gene>
<name>A0A2C6C3Y4_9GAMM</name>
<dbReference type="RefSeq" id="WP_029096060.1">
    <property type="nucleotide sequence ID" value="NZ_CAADJA010000002.1"/>
</dbReference>
<evidence type="ECO:0000313" key="3">
    <source>
        <dbReference type="Proteomes" id="UP000224974"/>
    </source>
</evidence>
<dbReference type="EMBL" id="PDDX01000001">
    <property type="protein sequence ID" value="PHI31060.1"/>
    <property type="molecule type" value="Genomic_DNA"/>
</dbReference>
<reference evidence="1" key="1">
    <citation type="submission" date="2017-09" db="EMBL/GenBank/DDBJ databases">
        <title>FDA dAtabase for Regulatory Grade micrObial Sequences (FDA-ARGOS): Supporting development and validation of Infectious Disease Dx tests.</title>
        <authorList>
            <person name="Minogue T."/>
            <person name="Wolcott M."/>
            <person name="Wasieloski L."/>
            <person name="Aguilar W."/>
            <person name="Moore D."/>
            <person name="Tallon L.J."/>
            <person name="Sadzewicz L."/>
            <person name="Ott S."/>
            <person name="Zhao X."/>
            <person name="Nagaraj S."/>
            <person name="Vavikolanu K."/>
            <person name="Aluvathingal J."/>
            <person name="Nadendla S."/>
            <person name="Sichtig H."/>
        </authorList>
    </citation>
    <scope>NUCLEOTIDE SEQUENCE</scope>
    <source>
        <strain evidence="1">FDAARGOS_387</strain>
    </source>
</reference>
<dbReference type="STRING" id="1111728.GCA_000427805_04551"/>
<dbReference type="Proteomes" id="UP000373449">
    <property type="component" value="Unassembled WGS sequence"/>
</dbReference>
<dbReference type="AlphaFoldDB" id="A0A2C6C3Y4"/>
<dbReference type="Proteomes" id="UP000224974">
    <property type="component" value="Unassembled WGS sequence"/>
</dbReference>
<organism evidence="1 3">
    <name type="scientific">Budvicia aquatica</name>
    <dbReference type="NCBI Taxonomy" id="82979"/>
    <lineage>
        <taxon>Bacteria</taxon>
        <taxon>Pseudomonadati</taxon>
        <taxon>Pseudomonadota</taxon>
        <taxon>Gammaproteobacteria</taxon>
        <taxon>Enterobacterales</taxon>
        <taxon>Budviciaceae</taxon>
        <taxon>Budvicia</taxon>
    </lineage>
</organism>
<keyword evidence="3" id="KW-1185">Reference proteome</keyword>
<proteinExistence type="predicted"/>
<evidence type="ECO:0000313" key="2">
    <source>
        <dbReference type="EMBL" id="VFS51277.1"/>
    </source>
</evidence>
<protein>
    <submittedName>
        <fullName evidence="1">Uncharacterized protein</fullName>
    </submittedName>
</protein>
<evidence type="ECO:0000313" key="4">
    <source>
        <dbReference type="Proteomes" id="UP000373449"/>
    </source>
</evidence>